<dbReference type="EMBL" id="PQWO01000002">
    <property type="protein sequence ID" value="PZD74876.1"/>
    <property type="molecule type" value="Genomic_DNA"/>
</dbReference>
<evidence type="ECO:0000313" key="1">
    <source>
        <dbReference type="EMBL" id="PZD74876.1"/>
    </source>
</evidence>
<comment type="caution">
    <text evidence="1">The sequence shown here is derived from an EMBL/GenBank/DDBJ whole genome shotgun (WGS) entry which is preliminary data.</text>
</comment>
<dbReference type="AlphaFoldDB" id="A0A2W1JNR8"/>
<sequence length="128" mass="14723">MGQRQEARTYEIVCLEYQSDCLYAEMIQIIEKQQRCWLRPLALSLGCNRTATSDHHESYTQQIYDLRDCSDLLWPQTQLRAALDTELLPLLEMLQTDKIAGETSASPRANQQLHAFLHQLCAPSQALK</sequence>
<dbReference type="OrthoDB" id="561517at2"/>
<dbReference type="Proteomes" id="UP000248857">
    <property type="component" value="Unassembled WGS sequence"/>
</dbReference>
<evidence type="ECO:0000313" key="2">
    <source>
        <dbReference type="Proteomes" id="UP000248857"/>
    </source>
</evidence>
<gene>
    <name evidence="1" type="ORF">C1752_00844</name>
</gene>
<organism evidence="1 2">
    <name type="scientific">Acaryochloris thomasi RCC1774</name>
    <dbReference type="NCBI Taxonomy" id="1764569"/>
    <lineage>
        <taxon>Bacteria</taxon>
        <taxon>Bacillati</taxon>
        <taxon>Cyanobacteriota</taxon>
        <taxon>Cyanophyceae</taxon>
        <taxon>Acaryochloridales</taxon>
        <taxon>Acaryochloridaceae</taxon>
        <taxon>Acaryochloris</taxon>
        <taxon>Acaryochloris thomasi</taxon>
    </lineage>
</organism>
<reference evidence="1 2" key="1">
    <citation type="journal article" date="2018" name="Sci. Rep.">
        <title>A novel species of the marine cyanobacterium Acaryochloris with a unique pigment content and lifestyle.</title>
        <authorList>
            <person name="Partensky F."/>
            <person name="Six C."/>
            <person name="Ratin M."/>
            <person name="Garczarek L."/>
            <person name="Vaulot D."/>
            <person name="Probert I."/>
            <person name="Calteau A."/>
            <person name="Gourvil P."/>
            <person name="Marie D."/>
            <person name="Grebert T."/>
            <person name="Bouchier C."/>
            <person name="Le Panse S."/>
            <person name="Gachenot M."/>
            <person name="Rodriguez F."/>
            <person name="Garrido J.L."/>
        </authorList>
    </citation>
    <scope>NUCLEOTIDE SEQUENCE [LARGE SCALE GENOMIC DNA]</scope>
    <source>
        <strain evidence="1 2">RCC1774</strain>
    </source>
</reference>
<name>A0A2W1JNR8_9CYAN</name>
<proteinExistence type="predicted"/>
<protein>
    <submittedName>
        <fullName evidence="1">Uncharacterized protein</fullName>
    </submittedName>
</protein>
<dbReference type="RefSeq" id="WP_110984818.1">
    <property type="nucleotide sequence ID" value="NZ_CAWNWM010000002.1"/>
</dbReference>
<accession>A0A2W1JNR8</accession>
<keyword evidence="2" id="KW-1185">Reference proteome</keyword>